<dbReference type="EMBL" id="AE015929">
    <property type="protein sequence ID" value="AAO05668.1"/>
    <property type="molecule type" value="Genomic_DNA"/>
</dbReference>
<feature type="transmembrane region" description="Helical" evidence="1">
    <location>
        <begin position="159"/>
        <end position="178"/>
    </location>
</feature>
<dbReference type="OrthoDB" id="2410783at2"/>
<evidence type="ECO:0000256" key="1">
    <source>
        <dbReference type="SAM" id="Phobius"/>
    </source>
</evidence>
<proteinExistence type="predicted"/>
<feature type="transmembrane region" description="Helical" evidence="1">
    <location>
        <begin position="198"/>
        <end position="217"/>
    </location>
</feature>
<evidence type="ECO:0000313" key="4">
    <source>
        <dbReference type="Proteomes" id="UP000001411"/>
    </source>
</evidence>
<dbReference type="NCBIfam" id="NF041768">
    <property type="entry name" value="acyl_LnsB_CPBP"/>
    <property type="match status" value="1"/>
</dbReference>
<dbReference type="InterPro" id="IPR056566">
    <property type="entry name" value="Acyl_LnsB_CPBP-like"/>
</dbReference>
<keyword evidence="1" id="KW-0472">Membrane</keyword>
<feature type="transmembrane region" description="Helical" evidence="1">
    <location>
        <begin position="39"/>
        <end position="63"/>
    </location>
</feature>
<sequence length="272" mass="31436">MKINVLCEKRDNMDIKQSSEKQGRPHHLSDSRTVLKRNFILIPTYILLQSIIPIIVVFGSLGITAMITQQAPPQWLYHCSLSLSFVIAQGLILIIFYKIHQSVINDVMKQQWIIAKNKIIKIVIVAIVVYLLLLIIRVIGTSLPNHLSYHLTQSEQRTLGLFKSPYVLLVTFISMVFLRPMVEQIIYRYLIIHELGKVWNRQFVIGLSIVIETIVHVYDMASIFEIFPYIVIASAATILYIKSRDNLIVAYIFQVILQCILFIEILCKYTNF</sequence>
<keyword evidence="1" id="KW-0812">Transmembrane</keyword>
<feature type="domain" description="CAAX prenyl protease 2/Lysostaphin resistance protein A-like" evidence="2">
    <location>
        <begin position="168"/>
        <end position="256"/>
    </location>
</feature>
<dbReference type="AlphaFoldDB" id="A0A0H2VI84"/>
<dbReference type="Proteomes" id="UP000001411">
    <property type="component" value="Chromosome"/>
</dbReference>
<evidence type="ECO:0000259" key="2">
    <source>
        <dbReference type="Pfam" id="PF02517"/>
    </source>
</evidence>
<protein>
    <recommendedName>
        <fullName evidence="2">CAAX prenyl protease 2/Lysostaphin resistance protein A-like domain-containing protein</fullName>
    </recommendedName>
</protein>
<dbReference type="HOGENOM" id="CLU_093480_0_0_9"/>
<keyword evidence="1" id="KW-1133">Transmembrane helix</keyword>
<dbReference type="eggNOG" id="COG1266">
    <property type="taxonomic scope" value="Bacteria"/>
</dbReference>
<accession>A0A0H2VI84</accession>
<dbReference type="GO" id="GO:0004175">
    <property type="term" value="F:endopeptidase activity"/>
    <property type="evidence" value="ECO:0007669"/>
    <property type="project" value="UniProtKB-ARBA"/>
</dbReference>
<gene>
    <name evidence="3" type="ordered locus">SE_2027</name>
</gene>
<dbReference type="InterPro" id="IPR003675">
    <property type="entry name" value="Rce1/LyrA-like_dom"/>
</dbReference>
<dbReference type="Pfam" id="PF02517">
    <property type="entry name" value="Rce1-like"/>
    <property type="match status" value="1"/>
</dbReference>
<organism evidence="3 4">
    <name type="scientific">Staphylococcus epidermidis (strain ATCC 12228 / FDA PCI 1200)</name>
    <dbReference type="NCBI Taxonomy" id="176280"/>
    <lineage>
        <taxon>Bacteria</taxon>
        <taxon>Bacillati</taxon>
        <taxon>Bacillota</taxon>
        <taxon>Bacilli</taxon>
        <taxon>Bacillales</taxon>
        <taxon>Staphylococcaceae</taxon>
        <taxon>Staphylococcus</taxon>
    </lineage>
</organism>
<feature type="transmembrane region" description="Helical" evidence="1">
    <location>
        <begin position="223"/>
        <end position="241"/>
    </location>
</feature>
<feature type="transmembrane region" description="Helical" evidence="1">
    <location>
        <begin position="248"/>
        <end position="266"/>
    </location>
</feature>
<dbReference type="KEGG" id="sep:SE_2027"/>
<dbReference type="PATRIC" id="fig|176280.10.peg.1980"/>
<name>A0A0H2VI84_STAES</name>
<dbReference type="GO" id="GO:0080120">
    <property type="term" value="P:CAAX-box protein maturation"/>
    <property type="evidence" value="ECO:0007669"/>
    <property type="project" value="UniProtKB-ARBA"/>
</dbReference>
<evidence type="ECO:0000313" key="3">
    <source>
        <dbReference type="EMBL" id="AAO05668.1"/>
    </source>
</evidence>
<reference evidence="3 4" key="1">
    <citation type="journal article" date="2003" name="Mol. Microbiol.">
        <title>Genome-based analysis of virulence genes in a non-biofilm-forming Staphylococcus epidermidis strain (ATCC 12228).</title>
        <authorList>
            <person name="Zhang Y.Q."/>
            <person name="Ren S.X."/>
            <person name="Li H.L."/>
            <person name="Wang Y.X."/>
            <person name="Fu G."/>
            <person name="Yang J."/>
            <person name="Qin Z.Q."/>
            <person name="Miao Y.G."/>
            <person name="Wang W.Y."/>
            <person name="Chen R.S."/>
            <person name="Shen Y."/>
            <person name="Chen Z."/>
            <person name="Yuan Z.H."/>
            <person name="Zhao G.P."/>
            <person name="Qu D."/>
            <person name="Danchin A."/>
            <person name="Wen Y.M."/>
        </authorList>
    </citation>
    <scope>NUCLEOTIDE SEQUENCE [LARGE SCALE GENOMIC DNA]</scope>
    <source>
        <strain evidence="4">ATCC 12228 / FDA PCI 1200</strain>
    </source>
</reference>
<feature type="transmembrane region" description="Helical" evidence="1">
    <location>
        <begin position="75"/>
        <end position="99"/>
    </location>
</feature>
<feature type="transmembrane region" description="Helical" evidence="1">
    <location>
        <begin position="119"/>
        <end position="139"/>
    </location>
</feature>